<dbReference type="Pfam" id="PF13460">
    <property type="entry name" value="NAD_binding_10"/>
    <property type="match status" value="1"/>
</dbReference>
<dbReference type="OrthoDB" id="9771302at2"/>
<comment type="caution">
    <text evidence="3">The sequence shown here is derived from an EMBL/GenBank/DDBJ whole genome shotgun (WGS) entry which is preliminary data.</text>
</comment>
<evidence type="ECO:0000259" key="2">
    <source>
        <dbReference type="Pfam" id="PF13460"/>
    </source>
</evidence>
<feature type="compositionally biased region" description="Low complexity" evidence="1">
    <location>
        <begin position="259"/>
        <end position="271"/>
    </location>
</feature>
<keyword evidence="4" id="KW-1185">Reference proteome</keyword>
<dbReference type="Proteomes" id="UP000433071">
    <property type="component" value="Unassembled WGS sequence"/>
</dbReference>
<sequence length="283" mass="29517">MRIAIAGATGVVGRHTVAAAEARGHDILSLTRRAGYDLERGTGPAGATLAAALDGIDAVIDVTSVQTTAAKRSRAFFTAVTEHLLAAERDAGVRHHVALSIVGIDGVEASYFAGKHAQERLIESGPVPHTILRATQFHEFAEQVTARLSLGRLITPIPVGRYRSVAAREVGARLVALAEGGAVGRARDLTGPREERLVEMVRRMFARDGVSRAIVEFPLPGAYGRASASGVLRGGADADRATITFDEWLASPGHTPVGARADAAASAQAKAPTQQDGGRAAGR</sequence>
<dbReference type="SUPFAM" id="SSF51735">
    <property type="entry name" value="NAD(P)-binding Rossmann-fold domains"/>
    <property type="match status" value="1"/>
</dbReference>
<dbReference type="EMBL" id="WMLB01000042">
    <property type="protein sequence ID" value="MTH70121.1"/>
    <property type="molecule type" value="Genomic_DNA"/>
</dbReference>
<gene>
    <name evidence="3" type="ORF">GJ743_17265</name>
</gene>
<organism evidence="3 4">
    <name type="scientific">Agromyces bracchium</name>
    <dbReference type="NCBI Taxonomy" id="88376"/>
    <lineage>
        <taxon>Bacteria</taxon>
        <taxon>Bacillati</taxon>
        <taxon>Actinomycetota</taxon>
        <taxon>Actinomycetes</taxon>
        <taxon>Micrococcales</taxon>
        <taxon>Microbacteriaceae</taxon>
        <taxon>Agromyces</taxon>
    </lineage>
</organism>
<proteinExistence type="predicted"/>
<dbReference type="InterPro" id="IPR016040">
    <property type="entry name" value="NAD(P)-bd_dom"/>
</dbReference>
<dbReference type="InterPro" id="IPR051604">
    <property type="entry name" value="Ergot_Alk_Oxidoreductase"/>
</dbReference>
<accession>A0A6I3MAV1</accession>
<dbReference type="AlphaFoldDB" id="A0A6I3MAV1"/>
<dbReference type="RefSeq" id="WP_155053141.1">
    <property type="nucleotide sequence ID" value="NZ_BAAAIB010000010.1"/>
</dbReference>
<evidence type="ECO:0000256" key="1">
    <source>
        <dbReference type="SAM" id="MobiDB-lite"/>
    </source>
</evidence>
<evidence type="ECO:0000313" key="3">
    <source>
        <dbReference type="EMBL" id="MTH70121.1"/>
    </source>
</evidence>
<reference evidence="3 4" key="1">
    <citation type="submission" date="2019-11" db="EMBL/GenBank/DDBJ databases">
        <title>Agromyces kandeliae sp. nov., isolated from mangrove soil.</title>
        <authorList>
            <person name="Wang R."/>
        </authorList>
    </citation>
    <scope>NUCLEOTIDE SEQUENCE [LARGE SCALE GENOMIC DNA]</scope>
    <source>
        <strain evidence="3 4">JCM 11433</strain>
    </source>
</reference>
<dbReference type="Gene3D" id="3.40.50.720">
    <property type="entry name" value="NAD(P)-binding Rossmann-like Domain"/>
    <property type="match status" value="1"/>
</dbReference>
<protein>
    <submittedName>
        <fullName evidence="3">NAD(P)H-binding protein</fullName>
    </submittedName>
</protein>
<dbReference type="PANTHER" id="PTHR43162:SF1">
    <property type="entry name" value="PRESTALK A DIFFERENTIATION PROTEIN A"/>
    <property type="match status" value="1"/>
</dbReference>
<name>A0A6I3MAV1_9MICO</name>
<dbReference type="PANTHER" id="PTHR43162">
    <property type="match status" value="1"/>
</dbReference>
<feature type="domain" description="NAD(P)-binding" evidence="2">
    <location>
        <begin position="7"/>
        <end position="141"/>
    </location>
</feature>
<evidence type="ECO:0000313" key="4">
    <source>
        <dbReference type="Proteomes" id="UP000433071"/>
    </source>
</evidence>
<dbReference type="InterPro" id="IPR036291">
    <property type="entry name" value="NAD(P)-bd_dom_sf"/>
</dbReference>
<feature type="region of interest" description="Disordered" evidence="1">
    <location>
        <begin position="256"/>
        <end position="283"/>
    </location>
</feature>